<dbReference type="PRINTS" id="PR01900">
    <property type="entry name" value="YIDCPROTEIN"/>
</dbReference>
<dbReference type="PANTHER" id="PTHR12428">
    <property type="entry name" value="OXA1"/>
    <property type="match status" value="1"/>
</dbReference>
<dbReference type="InterPro" id="IPR019998">
    <property type="entry name" value="Membr_insert_YidC"/>
</dbReference>
<evidence type="ECO:0000256" key="10">
    <source>
        <dbReference type="ARBA" id="ARBA00023186"/>
    </source>
</evidence>
<comment type="function">
    <text evidence="13">Required for the insertion and/or proper folding and/or complex formation of integral membrane proteins into the membrane. Involved in integration of membrane proteins that insert both dependently and independently of the Sec translocase complex, as well as at least some lipoproteins. Aids folding of multispanning membrane proteins.</text>
</comment>
<dbReference type="InterPro" id="IPR028053">
    <property type="entry name" value="Membr_insert_YidC_N"/>
</dbReference>
<evidence type="ECO:0000256" key="4">
    <source>
        <dbReference type="ARBA" id="ARBA00022448"/>
    </source>
</evidence>
<dbReference type="GO" id="GO:0005886">
    <property type="term" value="C:plasma membrane"/>
    <property type="evidence" value="ECO:0007669"/>
    <property type="project" value="UniProtKB-SubCell"/>
</dbReference>
<organism evidence="14 15">
    <name type="scientific">Thermosulfuriphilus ammonigenes</name>
    <dbReference type="NCBI Taxonomy" id="1936021"/>
    <lineage>
        <taxon>Bacteria</taxon>
        <taxon>Pseudomonadati</taxon>
        <taxon>Thermodesulfobacteriota</taxon>
        <taxon>Thermodesulfobacteria</taxon>
        <taxon>Thermodesulfobacteriales</taxon>
        <taxon>Thermodesulfobacteriaceae</taxon>
        <taxon>Thermosulfuriphilus</taxon>
    </lineage>
</organism>
<dbReference type="Proteomes" id="UP000502179">
    <property type="component" value="Chromosome"/>
</dbReference>
<name>A0A6G7PWW3_9BACT</name>
<dbReference type="InterPro" id="IPR001708">
    <property type="entry name" value="YidC/ALB3/OXA1/COX18"/>
</dbReference>
<dbReference type="AlphaFoldDB" id="A0A6G7PWW3"/>
<dbReference type="InterPro" id="IPR028055">
    <property type="entry name" value="YidC/Oxa/ALB_C"/>
</dbReference>
<protein>
    <recommendedName>
        <fullName evidence="3 13">Membrane protein insertase YidC</fullName>
    </recommendedName>
    <alternativeName>
        <fullName evidence="12 13">Foldase YidC</fullName>
    </alternativeName>
    <alternativeName>
        <fullName evidence="13">Membrane protein YidC</fullName>
    </alternativeName>
    <alternativeName>
        <fullName evidence="11 13">membrane integrase YidC</fullName>
    </alternativeName>
</protein>
<evidence type="ECO:0000256" key="7">
    <source>
        <dbReference type="ARBA" id="ARBA00022927"/>
    </source>
</evidence>
<dbReference type="RefSeq" id="WP_166032403.1">
    <property type="nucleotide sequence ID" value="NZ_CP048877.1"/>
</dbReference>
<dbReference type="InterPro" id="IPR038221">
    <property type="entry name" value="YidC_periplasmic_sf"/>
</dbReference>
<dbReference type="KEGG" id="tav:G4V39_07840"/>
<dbReference type="NCBIfam" id="TIGR03592">
    <property type="entry name" value="yidC_oxa1_cterm"/>
    <property type="match status" value="1"/>
</dbReference>
<dbReference type="CDD" id="cd20070">
    <property type="entry name" value="5TM_YidC_Alb3"/>
    <property type="match status" value="1"/>
</dbReference>
<evidence type="ECO:0000256" key="5">
    <source>
        <dbReference type="ARBA" id="ARBA00022475"/>
    </source>
</evidence>
<keyword evidence="10 13" id="KW-0143">Chaperone</keyword>
<evidence type="ECO:0000256" key="2">
    <source>
        <dbReference type="ARBA" id="ARBA00010527"/>
    </source>
</evidence>
<evidence type="ECO:0000256" key="1">
    <source>
        <dbReference type="ARBA" id="ARBA00004429"/>
    </source>
</evidence>
<dbReference type="Pfam" id="PF14849">
    <property type="entry name" value="YidC_periplas"/>
    <property type="match status" value="1"/>
</dbReference>
<keyword evidence="7 13" id="KW-0653">Protein transport</keyword>
<evidence type="ECO:0000313" key="14">
    <source>
        <dbReference type="EMBL" id="QIJ72185.1"/>
    </source>
</evidence>
<sequence length="544" mass="62687">MEQRTLIAVIVSIFIIIGYQYLVSTKLAPPPKEGTTSKAIQPKEKKDIKDIKADSKKATVSRKIPKRHPQNIKARDVTIETDLYQAVITEEGARFKGFILKKYRQGVAKDSPPVNLVTTSPEKLPLGVSLSTSPGLSAALFLSPKTKIDLTAKKPEATIPFIHEGRDLFLAKELTFKKDSYLMELTVRVRNDGSKTIEDRLTIHLFNRPFAKSNRYVFVGPAYYSQGEFKEVKLKKPGNEQIFSGEISWVAYQGPYFMMALLPWEHLTWELNFKRWDEKTVETRIKSVPFVLRPGEVKDFRFSLYFGPKEIERLKIIGRDLDKAIDFGMFTPIAKPLLYVLKFFYRFVHNYGVAIILLTAIIKLIFWPLSHYSYQSMQKMQKLQPHIARLKEKYGHDKERLNRELMNLYRSYKINPLSGCLPMLLQIPVFFALYKVLLAAIELRHAPFVLWINDLSAPDRLYIGFNIPFLGGIPVLTILMGVSMYFQQKMSPSSLDPMQQKMMALMPLLFTVMFVNFPSGLVLYWLVNNVLSIVQQYYINKKLA</sequence>
<reference evidence="14 15" key="1">
    <citation type="submission" date="2020-02" db="EMBL/GenBank/DDBJ databases">
        <title>Genome analysis of Thermosulfuriphilus ammonigenes ST65T, an anaerobic thermophilic chemolithoautotrophic bacterium isolated from a deep-sea hydrothermal vent.</title>
        <authorList>
            <person name="Slobodkina G."/>
            <person name="Allioux M."/>
            <person name="Merkel A."/>
            <person name="Alain K."/>
            <person name="Jebbar M."/>
            <person name="Slobodkin A."/>
        </authorList>
    </citation>
    <scope>NUCLEOTIDE SEQUENCE [LARGE SCALE GENOMIC DNA]</scope>
    <source>
        <strain evidence="14 15">ST65</strain>
    </source>
</reference>
<evidence type="ECO:0000256" key="13">
    <source>
        <dbReference type="HAMAP-Rule" id="MF_01810"/>
    </source>
</evidence>
<evidence type="ECO:0000256" key="12">
    <source>
        <dbReference type="ARBA" id="ARBA00033342"/>
    </source>
</evidence>
<comment type="subcellular location">
    <subcellularLocation>
        <location evidence="1">Cell inner membrane</location>
        <topology evidence="1">Multi-pass membrane protein</topology>
    </subcellularLocation>
    <subcellularLocation>
        <location evidence="13">Cell membrane</location>
        <topology evidence="13">Multi-pass membrane protein</topology>
    </subcellularLocation>
</comment>
<feature type="transmembrane region" description="Helical" evidence="13">
    <location>
        <begin position="420"/>
        <end position="441"/>
    </location>
</feature>
<comment type="similarity">
    <text evidence="2 13">Belongs to the OXA1/ALB3/YidC family. Type 1 subfamily.</text>
</comment>
<dbReference type="Gene3D" id="2.70.98.90">
    <property type="match status" value="1"/>
</dbReference>
<evidence type="ECO:0000256" key="11">
    <source>
        <dbReference type="ARBA" id="ARBA00033245"/>
    </source>
</evidence>
<feature type="transmembrane region" description="Helical" evidence="13">
    <location>
        <begin position="6"/>
        <end position="23"/>
    </location>
</feature>
<dbReference type="NCBIfam" id="NF002353">
    <property type="entry name" value="PRK01318.1-4"/>
    <property type="match status" value="1"/>
</dbReference>
<keyword evidence="4 13" id="KW-0813">Transport</keyword>
<evidence type="ECO:0000256" key="6">
    <source>
        <dbReference type="ARBA" id="ARBA00022692"/>
    </source>
</evidence>
<keyword evidence="8 13" id="KW-1133">Transmembrane helix</keyword>
<dbReference type="HAMAP" id="MF_01810">
    <property type="entry name" value="YidC_type1"/>
    <property type="match status" value="1"/>
</dbReference>
<evidence type="ECO:0000256" key="9">
    <source>
        <dbReference type="ARBA" id="ARBA00023136"/>
    </source>
</evidence>
<keyword evidence="15" id="KW-1185">Reference proteome</keyword>
<dbReference type="Pfam" id="PF02096">
    <property type="entry name" value="60KD_IMP"/>
    <property type="match status" value="1"/>
</dbReference>
<keyword evidence="9 13" id="KW-0472">Membrane</keyword>
<feature type="transmembrane region" description="Helical" evidence="13">
    <location>
        <begin position="461"/>
        <end position="486"/>
    </location>
</feature>
<evidence type="ECO:0000256" key="3">
    <source>
        <dbReference type="ARBA" id="ARBA00015325"/>
    </source>
</evidence>
<feature type="transmembrane region" description="Helical" evidence="13">
    <location>
        <begin position="351"/>
        <end position="370"/>
    </location>
</feature>
<dbReference type="CDD" id="cd19961">
    <property type="entry name" value="EcYidC-like_peri"/>
    <property type="match status" value="1"/>
</dbReference>
<feature type="transmembrane region" description="Helical" evidence="13">
    <location>
        <begin position="507"/>
        <end position="527"/>
    </location>
</feature>
<comment type="subunit">
    <text evidence="13">Interacts with the Sec translocase complex via SecD. Specifically interacts with transmembrane segments of nascent integral membrane proteins during membrane integration.</text>
</comment>
<dbReference type="InterPro" id="IPR047196">
    <property type="entry name" value="YidC_ALB_C"/>
</dbReference>
<dbReference type="GO" id="GO:0051205">
    <property type="term" value="P:protein insertion into membrane"/>
    <property type="evidence" value="ECO:0007669"/>
    <property type="project" value="TreeGrafter"/>
</dbReference>
<dbReference type="PANTHER" id="PTHR12428:SF65">
    <property type="entry name" value="CYTOCHROME C OXIDASE ASSEMBLY PROTEIN COX18, MITOCHONDRIAL"/>
    <property type="match status" value="1"/>
</dbReference>
<accession>A0A6G7PWW3</accession>
<evidence type="ECO:0000313" key="15">
    <source>
        <dbReference type="Proteomes" id="UP000502179"/>
    </source>
</evidence>
<dbReference type="PRINTS" id="PR00701">
    <property type="entry name" value="60KDINNERMP"/>
</dbReference>
<dbReference type="EMBL" id="CP048877">
    <property type="protein sequence ID" value="QIJ72185.1"/>
    <property type="molecule type" value="Genomic_DNA"/>
</dbReference>
<gene>
    <name evidence="13 14" type="primary">yidC</name>
    <name evidence="14" type="ORF">G4V39_07840</name>
</gene>
<keyword evidence="5 13" id="KW-1003">Cell membrane</keyword>
<dbReference type="GO" id="GO:0015031">
    <property type="term" value="P:protein transport"/>
    <property type="evidence" value="ECO:0007669"/>
    <property type="project" value="UniProtKB-KW"/>
</dbReference>
<dbReference type="NCBIfam" id="TIGR03593">
    <property type="entry name" value="yidC_nterm"/>
    <property type="match status" value="1"/>
</dbReference>
<evidence type="ECO:0000256" key="8">
    <source>
        <dbReference type="ARBA" id="ARBA00022989"/>
    </source>
</evidence>
<dbReference type="GO" id="GO:0032977">
    <property type="term" value="F:membrane insertase activity"/>
    <property type="evidence" value="ECO:0007669"/>
    <property type="project" value="InterPro"/>
</dbReference>
<proteinExistence type="inferred from homology"/>
<keyword evidence="6 13" id="KW-0812">Transmembrane</keyword>